<dbReference type="AlphaFoldDB" id="Q0AQG3"/>
<evidence type="ECO:0000256" key="1">
    <source>
        <dbReference type="ARBA" id="ARBA00022679"/>
    </source>
</evidence>
<keyword evidence="1 2" id="KW-0808">Transferase</keyword>
<dbReference type="InterPro" id="IPR027417">
    <property type="entry name" value="P-loop_NTPase"/>
</dbReference>
<dbReference type="KEGG" id="mmr:Mmar10_1181"/>
<dbReference type="EMBL" id="CP000449">
    <property type="protein sequence ID" value="ABI65474.1"/>
    <property type="molecule type" value="Genomic_DNA"/>
</dbReference>
<organism evidence="2 3">
    <name type="scientific">Maricaulis maris (strain MCS10)</name>
    <name type="common">Caulobacter maris</name>
    <dbReference type="NCBI Taxonomy" id="394221"/>
    <lineage>
        <taxon>Bacteria</taxon>
        <taxon>Pseudomonadati</taxon>
        <taxon>Pseudomonadota</taxon>
        <taxon>Alphaproteobacteria</taxon>
        <taxon>Maricaulales</taxon>
        <taxon>Maricaulaceae</taxon>
        <taxon>Maricaulis</taxon>
    </lineage>
</organism>
<keyword evidence="3" id="KW-1185">Reference proteome</keyword>
<dbReference type="InterPro" id="IPR026634">
    <property type="entry name" value="TPST-like"/>
</dbReference>
<dbReference type="GO" id="GO:0008476">
    <property type="term" value="F:protein-tyrosine sulfotransferase activity"/>
    <property type="evidence" value="ECO:0007669"/>
    <property type="project" value="InterPro"/>
</dbReference>
<dbReference type="Gene3D" id="3.40.50.300">
    <property type="entry name" value="P-loop containing nucleotide triphosphate hydrolases"/>
    <property type="match status" value="1"/>
</dbReference>
<sequence>MQYAVGKSPIFIGGAPRSGTTLLRAMVNASRNIVCGPEMRVIPALCHLAEQIEAGQSDVLARGYGLDRQALNDRFARAIDTLLAPLHERTGARVAEKTPANILHFSRLRQIFPDSPLIGIVRDGRDVVASLLSMDWTDARTGQPMAITRDAEAAAQLWCASIDAGQRMKADPNYVELRYEDLVADTAGTISRLFDALGEDDDAKARALDHADAFDGRQGMAESSADRVSRPVDRTAIDRWQTDLDQTRLDTVMRVAGHHLDRLGYV</sequence>
<name>Q0AQG3_MARMM</name>
<dbReference type="PANTHER" id="PTHR12788:SF10">
    <property type="entry name" value="PROTEIN-TYROSINE SULFOTRANSFERASE"/>
    <property type="match status" value="1"/>
</dbReference>
<dbReference type="Pfam" id="PF13469">
    <property type="entry name" value="Sulfotransfer_3"/>
    <property type="match status" value="1"/>
</dbReference>
<dbReference type="OrthoDB" id="977108at2"/>
<evidence type="ECO:0000313" key="3">
    <source>
        <dbReference type="Proteomes" id="UP000001964"/>
    </source>
</evidence>
<dbReference type="PANTHER" id="PTHR12788">
    <property type="entry name" value="PROTEIN-TYROSINE SULFOTRANSFERASE 2"/>
    <property type="match status" value="1"/>
</dbReference>
<protein>
    <submittedName>
        <fullName evidence="2">Sulfotransferase</fullName>
    </submittedName>
</protein>
<evidence type="ECO:0000313" key="2">
    <source>
        <dbReference type="EMBL" id="ABI65474.1"/>
    </source>
</evidence>
<accession>Q0AQG3</accession>
<reference evidence="2 3" key="1">
    <citation type="submission" date="2006-08" db="EMBL/GenBank/DDBJ databases">
        <title>Complete sequence of Maricaulis maris MCS10.</title>
        <authorList>
            <consortium name="US DOE Joint Genome Institute"/>
            <person name="Copeland A."/>
            <person name="Lucas S."/>
            <person name="Lapidus A."/>
            <person name="Barry K."/>
            <person name="Detter J.C."/>
            <person name="Glavina del Rio T."/>
            <person name="Hammon N."/>
            <person name="Israni S."/>
            <person name="Dalin E."/>
            <person name="Tice H."/>
            <person name="Pitluck S."/>
            <person name="Saunders E."/>
            <person name="Brettin T."/>
            <person name="Bruce D."/>
            <person name="Han C."/>
            <person name="Tapia R."/>
            <person name="Gilna P."/>
            <person name="Schmutz J."/>
            <person name="Larimer F."/>
            <person name="Land M."/>
            <person name="Hauser L."/>
            <person name="Kyrpides N."/>
            <person name="Mikhailova N."/>
            <person name="Viollier P."/>
            <person name="Stephens C."/>
            <person name="Richardson P."/>
        </authorList>
    </citation>
    <scope>NUCLEOTIDE SEQUENCE [LARGE SCALE GENOMIC DNA]</scope>
    <source>
        <strain evidence="2 3">MCS10</strain>
    </source>
</reference>
<proteinExistence type="predicted"/>
<dbReference type="RefSeq" id="WP_011643121.1">
    <property type="nucleotide sequence ID" value="NC_008347.1"/>
</dbReference>
<gene>
    <name evidence="2" type="ordered locus">Mmar10_1181</name>
</gene>
<dbReference type="Proteomes" id="UP000001964">
    <property type="component" value="Chromosome"/>
</dbReference>
<dbReference type="SUPFAM" id="SSF52540">
    <property type="entry name" value="P-loop containing nucleoside triphosphate hydrolases"/>
    <property type="match status" value="1"/>
</dbReference>
<dbReference type="HOGENOM" id="CLU_046916_1_2_5"/>
<dbReference type="STRING" id="394221.Mmar10_1181"/>
<dbReference type="eggNOG" id="COG4714">
    <property type="taxonomic scope" value="Bacteria"/>
</dbReference>